<dbReference type="eggNOG" id="ENOG50307VP">
    <property type="taxonomic scope" value="Bacteria"/>
</dbReference>
<name>D3QB28_STANL</name>
<keyword evidence="1" id="KW-1133">Transmembrane helix</keyword>
<dbReference type="EMBL" id="CP001778">
    <property type="protein sequence ID" value="ADD40845.1"/>
    <property type="molecule type" value="Genomic_DNA"/>
</dbReference>
<keyword evidence="1" id="KW-0812">Transmembrane</keyword>
<keyword evidence="3" id="KW-1185">Reference proteome</keyword>
<sequence>MNRVGGLCYASIGENRSMSTEAGPAPKRGRLTARRPRDMIISLAILLVPIGLIFVGWRFLMGDQDVNPVDFSETVGEAERAGLPVVEPDGLSGDWVPISHSVDEEKGAVTLRIGYLTPDEAGLQLVESDAKPDAVIDAALGEESPTKTGSTEVAGREWQTYTTADGHSAFVSTDDDMTIAVVGDAASRELKEFTAALD</sequence>
<keyword evidence="1" id="KW-0472">Membrane</keyword>
<reference evidence="2 3" key="1">
    <citation type="journal article" date="2009" name="Stand. Genomic Sci.">
        <title>Complete genome sequence of Stackebrandtia nassauensis type strain (LLR-40K-21).</title>
        <authorList>
            <person name="Munk C."/>
            <person name="Lapidus A."/>
            <person name="Copeland A."/>
            <person name="Jando M."/>
            <person name="Mayilraj S."/>
            <person name="Glavina Del Rio T."/>
            <person name="Nolan M."/>
            <person name="Chen F."/>
            <person name="Lucas S."/>
            <person name="Tice H."/>
            <person name="Cheng J.F."/>
            <person name="Han C."/>
            <person name="Detter J.C."/>
            <person name="Bruce D."/>
            <person name="Goodwin L."/>
            <person name="Chain P."/>
            <person name="Pitluck S."/>
            <person name="Goker M."/>
            <person name="Ovchinikova G."/>
            <person name="Pati A."/>
            <person name="Ivanova N."/>
            <person name="Mavromatis K."/>
            <person name="Chen A."/>
            <person name="Palaniappan K."/>
            <person name="Land M."/>
            <person name="Hauser L."/>
            <person name="Chang Y.J."/>
            <person name="Jeffries C.D."/>
            <person name="Bristow J."/>
            <person name="Eisen J.A."/>
            <person name="Markowitz V."/>
            <person name="Hugenholtz P."/>
            <person name="Kyrpides N.C."/>
            <person name="Klenk H.P."/>
        </authorList>
    </citation>
    <scope>NUCLEOTIDE SEQUENCE [LARGE SCALE GENOMIC DNA]</scope>
    <source>
        <strain evidence="3">DSM 44728 / CIP 108903 / NRRL B-16338 / NBRC 102104 / LLR-40K-21</strain>
    </source>
</reference>
<dbReference type="Proteomes" id="UP000000844">
    <property type="component" value="Chromosome"/>
</dbReference>
<evidence type="ECO:0000256" key="1">
    <source>
        <dbReference type="SAM" id="Phobius"/>
    </source>
</evidence>
<evidence type="ECO:0008006" key="4">
    <source>
        <dbReference type="Google" id="ProtNLM"/>
    </source>
</evidence>
<proteinExistence type="predicted"/>
<evidence type="ECO:0000313" key="3">
    <source>
        <dbReference type="Proteomes" id="UP000000844"/>
    </source>
</evidence>
<protein>
    <recommendedName>
        <fullName evidence="4">DUF4245 domain-containing protein</fullName>
    </recommendedName>
</protein>
<evidence type="ECO:0000313" key="2">
    <source>
        <dbReference type="EMBL" id="ADD40845.1"/>
    </source>
</evidence>
<organism evidence="2 3">
    <name type="scientific">Stackebrandtia nassauensis (strain DSM 44728 / CIP 108903 / NRRL B-16338 / NBRC 102104 / LLR-40K-21)</name>
    <dbReference type="NCBI Taxonomy" id="446470"/>
    <lineage>
        <taxon>Bacteria</taxon>
        <taxon>Bacillati</taxon>
        <taxon>Actinomycetota</taxon>
        <taxon>Actinomycetes</taxon>
        <taxon>Glycomycetales</taxon>
        <taxon>Glycomycetaceae</taxon>
        <taxon>Stackebrandtia</taxon>
    </lineage>
</organism>
<dbReference type="OrthoDB" id="5185732at2"/>
<accession>D3QB28</accession>
<dbReference type="KEGG" id="sna:Snas_1135"/>
<dbReference type="Pfam" id="PF14030">
    <property type="entry name" value="DUF4245"/>
    <property type="match status" value="1"/>
</dbReference>
<dbReference type="InterPro" id="IPR025339">
    <property type="entry name" value="DUF4245"/>
</dbReference>
<dbReference type="HOGENOM" id="CLU_095244_1_0_11"/>
<feature type="transmembrane region" description="Helical" evidence="1">
    <location>
        <begin position="40"/>
        <end position="60"/>
    </location>
</feature>
<dbReference type="STRING" id="446470.Snas_1135"/>
<gene>
    <name evidence="2" type="ordered locus">Snas_1135</name>
</gene>
<dbReference type="AlphaFoldDB" id="D3QB28"/>